<protein>
    <submittedName>
        <fullName evidence="2">Uncharacterized protein</fullName>
    </submittedName>
</protein>
<feature type="transmembrane region" description="Helical" evidence="1">
    <location>
        <begin position="34"/>
        <end position="52"/>
    </location>
</feature>
<keyword evidence="1" id="KW-0472">Membrane</keyword>
<comment type="caution">
    <text evidence="2">The sequence shown here is derived from an EMBL/GenBank/DDBJ whole genome shotgun (WGS) entry which is preliminary data.</text>
</comment>
<organism evidence="2 3">
    <name type="scientific">Lysobacter capsici AZ78</name>
    <dbReference type="NCBI Taxonomy" id="1444315"/>
    <lineage>
        <taxon>Bacteria</taxon>
        <taxon>Pseudomonadati</taxon>
        <taxon>Pseudomonadota</taxon>
        <taxon>Gammaproteobacteria</taxon>
        <taxon>Lysobacterales</taxon>
        <taxon>Lysobacteraceae</taxon>
        <taxon>Lysobacter</taxon>
    </lineage>
</organism>
<dbReference type="EMBL" id="JAJA02000002">
    <property type="protein sequence ID" value="KWS02234.1"/>
    <property type="molecule type" value="Genomic_DNA"/>
</dbReference>
<accession>A0A125U000</accession>
<keyword evidence="3" id="KW-1185">Reference proteome</keyword>
<name>A0A125U000_9GAMM</name>
<proteinExistence type="predicted"/>
<dbReference type="AlphaFoldDB" id="A0A125U000"/>
<dbReference type="GeneID" id="97904169"/>
<evidence type="ECO:0000256" key="1">
    <source>
        <dbReference type="SAM" id="Phobius"/>
    </source>
</evidence>
<evidence type="ECO:0000313" key="3">
    <source>
        <dbReference type="Proteomes" id="UP000023435"/>
    </source>
</evidence>
<keyword evidence="1" id="KW-1133">Transmembrane helix</keyword>
<gene>
    <name evidence="2" type="ORF">AZ78_4901</name>
</gene>
<dbReference type="RefSeq" id="WP_036112207.1">
    <property type="nucleotide sequence ID" value="NZ_JAJA02000002.1"/>
</dbReference>
<dbReference type="Proteomes" id="UP000023435">
    <property type="component" value="Unassembled WGS sequence"/>
</dbReference>
<keyword evidence="1" id="KW-0812">Transmembrane</keyword>
<reference evidence="2 3" key="1">
    <citation type="journal article" date="2014" name="Genome Announc.">
        <title>Draft Genome Sequence of Lysobacter capsici AZ78, a Bacterium Antagonistic to Plant-Pathogenic Oomycetes.</title>
        <authorList>
            <person name="Puopolo G."/>
            <person name="Sonego P."/>
            <person name="Engelen K."/>
            <person name="Pertot I."/>
        </authorList>
    </citation>
    <scope>NUCLEOTIDE SEQUENCE [LARGE SCALE GENOMIC DNA]</scope>
    <source>
        <strain evidence="2 3">AZ78</strain>
    </source>
</reference>
<sequence length="66" mass="6931">MRGSRKSQALALIALAAIPPPVHGADFSLALFWLGRGAGVVAMGLLTVWLLSEFKRAQSGRMHGGS</sequence>
<dbReference type="OrthoDB" id="9968033at2"/>
<evidence type="ECO:0000313" key="2">
    <source>
        <dbReference type="EMBL" id="KWS02234.1"/>
    </source>
</evidence>